<dbReference type="Pfam" id="PF13420">
    <property type="entry name" value="Acetyltransf_4"/>
    <property type="match status" value="1"/>
</dbReference>
<dbReference type="OrthoDB" id="6290225at2"/>
<dbReference type="InterPro" id="IPR016181">
    <property type="entry name" value="Acyl_CoA_acyltransferase"/>
</dbReference>
<organism evidence="2 3">
    <name type="scientific">Mesohalobacter halotolerans</name>
    <dbReference type="NCBI Taxonomy" id="1883405"/>
    <lineage>
        <taxon>Bacteria</taxon>
        <taxon>Pseudomonadati</taxon>
        <taxon>Bacteroidota</taxon>
        <taxon>Flavobacteriia</taxon>
        <taxon>Flavobacteriales</taxon>
        <taxon>Flavobacteriaceae</taxon>
        <taxon>Mesohalobacter</taxon>
    </lineage>
</organism>
<dbReference type="PROSITE" id="PS51186">
    <property type="entry name" value="GNAT"/>
    <property type="match status" value="1"/>
</dbReference>
<sequence length="334" mass="39804">MNSYKILKRQVFSKDNYAIVPIRMQDRFDIMQWRNEQMYHLRQNKPLTEDDQNLYFERVVAKLFEQDQPEQILFSYLENEKCIGYGGLVHINWIDKHAEISFIMATKLEANHFEQHWQTYLSLIEQVAFKDLGLHKIYTYAFDLRPHLYKAFEASGFKKEAVLKEHGRFNDTFIDVILHSKFSPYYLRNASPEDTLSIYEWANDPATRQNSFVYDKVKLEEHKNWFKTKLKQPEADYYMGFYQNIKSGFVRFDMEDEISVIGINISPEQRGKGLSNVFLNLGIKLHLAKYKQQQIHAYIKPENEASKKAFTKAGFRFFSKEIIKNQNALLYKYE</sequence>
<dbReference type="Pfam" id="PF13302">
    <property type="entry name" value="Acetyltransf_3"/>
    <property type="match status" value="1"/>
</dbReference>
<dbReference type="Gene3D" id="3.40.630.30">
    <property type="match status" value="2"/>
</dbReference>
<keyword evidence="3" id="KW-1185">Reference proteome</keyword>
<name>A0A4U5TUU6_9FLAO</name>
<protein>
    <submittedName>
        <fullName evidence="2">GNAT family N-acetyltransferase</fullName>
    </submittedName>
</protein>
<evidence type="ECO:0000259" key="1">
    <source>
        <dbReference type="PROSITE" id="PS51186"/>
    </source>
</evidence>
<proteinExistence type="predicted"/>
<keyword evidence="2" id="KW-0808">Transferase</keyword>
<gene>
    <name evidence="2" type="ORF">FCN74_01225</name>
</gene>
<dbReference type="EMBL" id="SWMU01000001">
    <property type="protein sequence ID" value="TKS57068.1"/>
    <property type="molecule type" value="Genomic_DNA"/>
</dbReference>
<dbReference type="InterPro" id="IPR000182">
    <property type="entry name" value="GNAT_dom"/>
</dbReference>
<dbReference type="SUPFAM" id="SSF55729">
    <property type="entry name" value="Acyl-CoA N-acyltransferases (Nat)"/>
    <property type="match status" value="2"/>
</dbReference>
<comment type="caution">
    <text evidence="2">The sequence shown here is derived from an EMBL/GenBank/DDBJ whole genome shotgun (WGS) entry which is preliminary data.</text>
</comment>
<feature type="domain" description="N-acetyltransferase" evidence="1">
    <location>
        <begin position="185"/>
        <end position="334"/>
    </location>
</feature>
<dbReference type="RefSeq" id="WP_138930772.1">
    <property type="nucleotide sequence ID" value="NZ_SWMU01000001.1"/>
</dbReference>
<dbReference type="AlphaFoldDB" id="A0A4U5TUU6"/>
<evidence type="ECO:0000313" key="2">
    <source>
        <dbReference type="EMBL" id="TKS57068.1"/>
    </source>
</evidence>
<evidence type="ECO:0000313" key="3">
    <source>
        <dbReference type="Proteomes" id="UP000306552"/>
    </source>
</evidence>
<accession>A0A4U5TUU6</accession>
<dbReference type="PANTHER" id="PTHR43415:SF3">
    <property type="entry name" value="GNAT-FAMILY ACETYLTRANSFERASE"/>
    <property type="match status" value="1"/>
</dbReference>
<dbReference type="Proteomes" id="UP000306552">
    <property type="component" value="Unassembled WGS sequence"/>
</dbReference>
<reference evidence="2 3" key="1">
    <citation type="submission" date="2019-04" db="EMBL/GenBank/DDBJ databases">
        <title>Psychroflexus halotolerans sp. nov., isolated from a marine solar saltern.</title>
        <authorList>
            <person name="Feng X."/>
        </authorList>
    </citation>
    <scope>NUCLEOTIDE SEQUENCE [LARGE SCALE GENOMIC DNA]</scope>
    <source>
        <strain evidence="2 3">WDS2C27</strain>
    </source>
</reference>
<dbReference type="GO" id="GO:0016747">
    <property type="term" value="F:acyltransferase activity, transferring groups other than amino-acyl groups"/>
    <property type="evidence" value="ECO:0007669"/>
    <property type="project" value="InterPro"/>
</dbReference>
<dbReference type="PANTHER" id="PTHR43415">
    <property type="entry name" value="SPERMIDINE N(1)-ACETYLTRANSFERASE"/>
    <property type="match status" value="1"/>
</dbReference>